<evidence type="ECO:0000313" key="1">
    <source>
        <dbReference type="EMBL" id="CAD7011902.1"/>
    </source>
</evidence>
<keyword evidence="2" id="KW-1185">Reference proteome</keyword>
<reference evidence="1" key="1">
    <citation type="submission" date="2020-11" db="EMBL/GenBank/DDBJ databases">
        <authorList>
            <person name="Whitehead M."/>
        </authorList>
    </citation>
    <scope>NUCLEOTIDE SEQUENCE</scope>
    <source>
        <strain evidence="1">EGII</strain>
    </source>
</reference>
<proteinExistence type="predicted"/>
<comment type="caution">
    <text evidence="1">The sequence shown here is derived from an EMBL/GenBank/DDBJ whole genome shotgun (WGS) entry which is preliminary data.</text>
</comment>
<protein>
    <submittedName>
        <fullName evidence="1">(Mediterranean fruit fly) hypothetical protein</fullName>
    </submittedName>
</protein>
<sequence>MRIFLGIYVHAKRKPVRRYCVALRLTYSYASTRCAPSYQPCSQTTNHPPNELNVFGDATSYTLPPTLLGAFYNNMASLMELLMSSGKFSVGNFANVAEKLLVLSCVCAKVRQLADCGDAEGLT</sequence>
<name>A0A811VCD7_CERCA</name>
<gene>
    <name evidence="1" type="ORF">CCAP1982_LOCUS20013</name>
</gene>
<dbReference type="Proteomes" id="UP000606786">
    <property type="component" value="Unassembled WGS sequence"/>
</dbReference>
<accession>A0A811VCD7</accession>
<dbReference type="AlphaFoldDB" id="A0A811VCD7"/>
<evidence type="ECO:0000313" key="2">
    <source>
        <dbReference type="Proteomes" id="UP000606786"/>
    </source>
</evidence>
<dbReference type="EMBL" id="CAJHJT010000056">
    <property type="protein sequence ID" value="CAD7011902.1"/>
    <property type="molecule type" value="Genomic_DNA"/>
</dbReference>
<organism evidence="1 2">
    <name type="scientific">Ceratitis capitata</name>
    <name type="common">Mediterranean fruit fly</name>
    <name type="synonym">Tephritis capitata</name>
    <dbReference type="NCBI Taxonomy" id="7213"/>
    <lineage>
        <taxon>Eukaryota</taxon>
        <taxon>Metazoa</taxon>
        <taxon>Ecdysozoa</taxon>
        <taxon>Arthropoda</taxon>
        <taxon>Hexapoda</taxon>
        <taxon>Insecta</taxon>
        <taxon>Pterygota</taxon>
        <taxon>Neoptera</taxon>
        <taxon>Endopterygota</taxon>
        <taxon>Diptera</taxon>
        <taxon>Brachycera</taxon>
        <taxon>Muscomorpha</taxon>
        <taxon>Tephritoidea</taxon>
        <taxon>Tephritidae</taxon>
        <taxon>Ceratitis</taxon>
        <taxon>Ceratitis</taxon>
    </lineage>
</organism>